<evidence type="ECO:0000313" key="2">
    <source>
        <dbReference type="EMBL" id="VTR21828.1"/>
    </source>
</evidence>
<gene>
    <name evidence="2" type="ORF">NCTC12965_01377</name>
</gene>
<proteinExistence type="predicted"/>
<dbReference type="InterPro" id="IPR038404">
    <property type="entry name" value="TRAP_DctP_sf"/>
</dbReference>
<sequence length="185" mass="20206">MQPIHQVRKILAVLLATLLLPTAVSATQTLVYTDHEPLGGMRTRFIQEVFFPAIEKESQGRLKIEAHWDSKLATGYDALSVVGKPGTADMAIVVPEYSAKNAALHQIFKSFPTGPTGDQQVAFFRHVYAEIPAFPAELAKQNAVNLLFSTGYPVAFFSTKPLDPSGGYKRAKVAFRQLLASGLFA</sequence>
<feature type="signal peptide" evidence="1">
    <location>
        <begin position="1"/>
        <end position="26"/>
    </location>
</feature>
<reference evidence="2" key="1">
    <citation type="submission" date="2019-05" db="EMBL/GenBank/DDBJ databases">
        <authorList>
            <consortium name="Pathogen Informatics"/>
        </authorList>
    </citation>
    <scope>NUCLEOTIDE SEQUENCE [LARGE SCALE GENOMIC DNA]</scope>
    <source>
        <strain evidence="2">NCTC12965</strain>
    </source>
</reference>
<dbReference type="Gene3D" id="3.40.190.170">
    <property type="entry name" value="Bacterial extracellular solute-binding protein, family 7"/>
    <property type="match status" value="1"/>
</dbReference>
<accession>A0A4V6Z275</accession>
<organism evidence="2">
    <name type="scientific">Serratia fonticola</name>
    <dbReference type="NCBI Taxonomy" id="47917"/>
    <lineage>
        <taxon>Bacteria</taxon>
        <taxon>Pseudomonadati</taxon>
        <taxon>Pseudomonadota</taxon>
        <taxon>Gammaproteobacteria</taxon>
        <taxon>Enterobacterales</taxon>
        <taxon>Yersiniaceae</taxon>
        <taxon>Serratia</taxon>
    </lineage>
</organism>
<protein>
    <submittedName>
        <fullName evidence="2">TRAP-type mannitol/chloroaromatic compound transport system, periplasmic component</fullName>
    </submittedName>
</protein>
<feature type="chain" id="PRO_5020890834" evidence="1">
    <location>
        <begin position="27"/>
        <end position="185"/>
    </location>
</feature>
<name>A0A4V6Z275_SERFO</name>
<evidence type="ECO:0000256" key="1">
    <source>
        <dbReference type="SAM" id="SignalP"/>
    </source>
</evidence>
<keyword evidence="1" id="KW-0732">Signal</keyword>
<dbReference type="EMBL" id="CABEEZ010000026">
    <property type="protein sequence ID" value="VTR21828.1"/>
    <property type="molecule type" value="Genomic_DNA"/>
</dbReference>
<dbReference type="AlphaFoldDB" id="A0A4V6Z275"/>